<keyword evidence="3" id="KW-1185">Reference proteome</keyword>
<dbReference type="PROSITE" id="PS51257">
    <property type="entry name" value="PROKAR_LIPOPROTEIN"/>
    <property type="match status" value="1"/>
</dbReference>
<feature type="chain" id="PRO_5045063978" evidence="1">
    <location>
        <begin position="20"/>
        <end position="435"/>
    </location>
</feature>
<accession>A0ABW3AHJ9</accession>
<dbReference type="Pfam" id="PF01547">
    <property type="entry name" value="SBP_bac_1"/>
    <property type="match status" value="1"/>
</dbReference>
<dbReference type="EMBL" id="JBHTII010000001">
    <property type="protein sequence ID" value="MFD0790472.1"/>
    <property type="molecule type" value="Genomic_DNA"/>
</dbReference>
<dbReference type="SUPFAM" id="SSF53850">
    <property type="entry name" value="Periplasmic binding protein-like II"/>
    <property type="match status" value="1"/>
</dbReference>
<dbReference type="InterPro" id="IPR006059">
    <property type="entry name" value="SBP"/>
</dbReference>
<evidence type="ECO:0000256" key="1">
    <source>
        <dbReference type="SAM" id="SignalP"/>
    </source>
</evidence>
<gene>
    <name evidence="2" type="ORF">ACFQ0P_08685</name>
</gene>
<evidence type="ECO:0000313" key="2">
    <source>
        <dbReference type="EMBL" id="MFD0790472.1"/>
    </source>
</evidence>
<name>A0ABW3AHJ9_9MICO</name>
<protein>
    <submittedName>
        <fullName evidence="2">ABC transporter substrate-binding protein</fullName>
    </submittedName>
</protein>
<evidence type="ECO:0000313" key="3">
    <source>
        <dbReference type="Proteomes" id="UP001597055"/>
    </source>
</evidence>
<comment type="caution">
    <text evidence="2">The sequence shown here is derived from an EMBL/GenBank/DDBJ whole genome shotgun (WGS) entry which is preliminary data.</text>
</comment>
<reference evidence="3" key="1">
    <citation type="journal article" date="2019" name="Int. J. Syst. Evol. Microbiol.">
        <title>The Global Catalogue of Microorganisms (GCM) 10K type strain sequencing project: providing services to taxonomists for standard genome sequencing and annotation.</title>
        <authorList>
            <consortium name="The Broad Institute Genomics Platform"/>
            <consortium name="The Broad Institute Genome Sequencing Center for Infectious Disease"/>
            <person name="Wu L."/>
            <person name="Ma J."/>
        </authorList>
    </citation>
    <scope>NUCLEOTIDE SEQUENCE [LARGE SCALE GENOMIC DNA]</scope>
    <source>
        <strain evidence="3">CCUG 54523</strain>
    </source>
</reference>
<dbReference type="PANTHER" id="PTHR43649">
    <property type="entry name" value="ARABINOSE-BINDING PROTEIN-RELATED"/>
    <property type="match status" value="1"/>
</dbReference>
<keyword evidence="1" id="KW-0732">Signal</keyword>
<dbReference type="PANTHER" id="PTHR43649:SF14">
    <property type="entry name" value="BLR3389 PROTEIN"/>
    <property type="match status" value="1"/>
</dbReference>
<organism evidence="2 3">
    <name type="scientific">Microbacterium insulae</name>
    <dbReference type="NCBI Taxonomy" id="483014"/>
    <lineage>
        <taxon>Bacteria</taxon>
        <taxon>Bacillati</taxon>
        <taxon>Actinomycetota</taxon>
        <taxon>Actinomycetes</taxon>
        <taxon>Micrococcales</taxon>
        <taxon>Microbacteriaceae</taxon>
        <taxon>Microbacterium</taxon>
    </lineage>
</organism>
<dbReference type="Proteomes" id="UP001597055">
    <property type="component" value="Unassembled WGS sequence"/>
</dbReference>
<dbReference type="InterPro" id="IPR050490">
    <property type="entry name" value="Bact_solute-bd_prot1"/>
</dbReference>
<sequence length="435" mass="45322">MNTRSRTRFAAGLAGTVIAVGALSGCAGSSTDGGDGGDGDGENVTITWWHNATSGPLPAVWEEVAAEFEAANPGVTVEQTGYQNEELQRTLIPNALAAGDPPDLFQVWPGGELRDQVENGYLMPLDDVIPDTVESVGATVNPWQVEGTTYGIPFTFGIEGFWYNTELFEQAGVEVPTTLDELIDVVGDLRDAGITPIAVGAGDKWPAAHWWYQFALHSCSPEALQAAEAEYDFSDPCFVEAGEQLQDFIGIEPFQEGFLGTPAQTGAGSSAGLVANGQAAMELMGHWNAGVIGGLTPDEEIPEFLGWFPFPAIEGSEGDPTAALGGGDGFGCSAEAPPECADLLAYIMSPEVQAKFAASGSGIPTVAEAQSALEDPNLLMVAEGLAASSFVQLWLDTAYGTTVGNAMNEGIVNLFGGAGTPEDVVTRMEDAAATL</sequence>
<feature type="signal peptide" evidence="1">
    <location>
        <begin position="1"/>
        <end position="19"/>
    </location>
</feature>
<proteinExistence type="predicted"/>
<dbReference type="RefSeq" id="WP_204978321.1">
    <property type="nucleotide sequence ID" value="NZ_JBHTII010000001.1"/>
</dbReference>
<dbReference type="Gene3D" id="3.40.190.10">
    <property type="entry name" value="Periplasmic binding protein-like II"/>
    <property type="match status" value="2"/>
</dbReference>